<evidence type="ECO:0000313" key="1">
    <source>
        <dbReference type="EMBL" id="SCL22967.1"/>
    </source>
</evidence>
<dbReference type="OrthoDB" id="8779559at2"/>
<protein>
    <submittedName>
        <fullName evidence="1">Uncharacterized protein</fullName>
    </submittedName>
</protein>
<organism evidence="1 2">
    <name type="scientific">Micromonospora rhizosphaerae</name>
    <dbReference type="NCBI Taxonomy" id="568872"/>
    <lineage>
        <taxon>Bacteria</taxon>
        <taxon>Bacillati</taxon>
        <taxon>Actinomycetota</taxon>
        <taxon>Actinomycetes</taxon>
        <taxon>Micromonosporales</taxon>
        <taxon>Micromonosporaceae</taxon>
        <taxon>Micromonospora</taxon>
    </lineage>
</organism>
<dbReference type="Proteomes" id="UP000199413">
    <property type="component" value="Unassembled WGS sequence"/>
</dbReference>
<sequence length="153" mass="16932">MNLTIDESSRQVREFVCQCCNTPADRTWANIYEGHTALAAYFASCYHHNGVHEVWIDAILGSWGHDRFDDHITFGCRVGPVVGSPTPAATLVNGGEVAGDSPIFGRKLSREEGLSHPRLSEFWQVVDLILEQDDLVRRHVYGPVAQDGAQPAE</sequence>
<keyword evidence="2" id="KW-1185">Reference proteome</keyword>
<dbReference type="AlphaFoldDB" id="A0A1C6S0G5"/>
<dbReference type="EMBL" id="FMHV01000002">
    <property type="protein sequence ID" value="SCL22967.1"/>
    <property type="molecule type" value="Genomic_DNA"/>
</dbReference>
<dbReference type="RefSeq" id="WP_091340849.1">
    <property type="nucleotide sequence ID" value="NZ_FMHV01000002.1"/>
</dbReference>
<gene>
    <name evidence="1" type="ORF">GA0070624_2643</name>
</gene>
<name>A0A1C6S0G5_9ACTN</name>
<evidence type="ECO:0000313" key="2">
    <source>
        <dbReference type="Proteomes" id="UP000199413"/>
    </source>
</evidence>
<reference evidence="2" key="1">
    <citation type="submission" date="2016-06" db="EMBL/GenBank/DDBJ databases">
        <authorList>
            <person name="Varghese N."/>
            <person name="Submissions Spin"/>
        </authorList>
    </citation>
    <scope>NUCLEOTIDE SEQUENCE [LARGE SCALE GENOMIC DNA]</scope>
    <source>
        <strain evidence="2">DSM 45431</strain>
    </source>
</reference>
<proteinExistence type="predicted"/>
<accession>A0A1C6S0G5</accession>